<name>A0A1I0Q2I1_9BACT</name>
<organism evidence="1 2">
    <name type="scientific">Prevotella aff. ruminicola Tc2-24</name>
    <dbReference type="NCBI Taxonomy" id="81582"/>
    <lineage>
        <taxon>Bacteria</taxon>
        <taxon>Pseudomonadati</taxon>
        <taxon>Bacteroidota</taxon>
        <taxon>Bacteroidia</taxon>
        <taxon>Bacteroidales</taxon>
        <taxon>Prevotellaceae</taxon>
        <taxon>Prevotella</taxon>
    </lineage>
</organism>
<keyword evidence="2" id="KW-1185">Reference proteome</keyword>
<proteinExistence type="predicted"/>
<gene>
    <name evidence="1" type="ORF">SAMN04487850_2179</name>
</gene>
<dbReference type="AlphaFoldDB" id="A0A1I0Q2I1"/>
<reference evidence="1 2" key="1">
    <citation type="submission" date="2016-10" db="EMBL/GenBank/DDBJ databases">
        <authorList>
            <person name="de Groot N.N."/>
        </authorList>
    </citation>
    <scope>NUCLEOTIDE SEQUENCE [LARGE SCALE GENOMIC DNA]</scope>
    <source>
        <strain evidence="1 2">TC2-24</strain>
    </source>
</reference>
<evidence type="ECO:0000313" key="1">
    <source>
        <dbReference type="EMBL" id="SEW21172.1"/>
    </source>
</evidence>
<dbReference type="Proteomes" id="UP000199373">
    <property type="component" value="Unassembled WGS sequence"/>
</dbReference>
<evidence type="ECO:0000313" key="2">
    <source>
        <dbReference type="Proteomes" id="UP000199373"/>
    </source>
</evidence>
<dbReference type="EMBL" id="FOIQ01000005">
    <property type="protein sequence ID" value="SEW21172.1"/>
    <property type="molecule type" value="Genomic_DNA"/>
</dbReference>
<accession>A0A1I0Q2I1</accession>
<protein>
    <submittedName>
        <fullName evidence="1">Uncharacterized protein</fullName>
    </submittedName>
</protein>
<dbReference type="RefSeq" id="WP_091916567.1">
    <property type="nucleotide sequence ID" value="NZ_FOIQ01000005.1"/>
</dbReference>
<sequence length="61" mass="7003">MKKIRKEDFAILNESEMNETKGGIRVEKPIGFCGHMEFACCVYNYKVDLPTLPIDKEVLLP</sequence>